<dbReference type="PROSITE" id="PS51318">
    <property type="entry name" value="TAT"/>
    <property type="match status" value="1"/>
</dbReference>
<dbReference type="Proteomes" id="UP000239709">
    <property type="component" value="Chromosome"/>
</dbReference>
<dbReference type="KEGG" id="otk:C6570_01920"/>
<dbReference type="PANTHER" id="PTHR42928">
    <property type="entry name" value="TRICARBOXYLATE-BINDING PROTEIN"/>
    <property type="match status" value="1"/>
</dbReference>
<dbReference type="PIRSF" id="PIRSF017082">
    <property type="entry name" value="YflP"/>
    <property type="match status" value="1"/>
</dbReference>
<dbReference type="PANTHER" id="PTHR42928:SF5">
    <property type="entry name" value="BLR1237 PROTEIN"/>
    <property type="match status" value="1"/>
</dbReference>
<dbReference type="Gene3D" id="3.40.190.150">
    <property type="entry name" value="Bordetella uptake gene, domain 1"/>
    <property type="match status" value="1"/>
</dbReference>
<organism evidence="2 3">
    <name type="scientific">Ottowia oryzae</name>
    <dbReference type="NCBI Taxonomy" id="2109914"/>
    <lineage>
        <taxon>Bacteria</taxon>
        <taxon>Pseudomonadati</taxon>
        <taxon>Pseudomonadota</taxon>
        <taxon>Betaproteobacteria</taxon>
        <taxon>Burkholderiales</taxon>
        <taxon>Comamonadaceae</taxon>
        <taxon>Ottowia</taxon>
    </lineage>
</organism>
<sequence length="328" mass="34492">MPTPDPHRRRLLQAGAALSLAPWLGTATAQDWPSRPVRIVVPFTPGGTTDFVTRLVGVELAKAIGQPVLVENKPGAGTVIGVDNVAKSAPDGYSLVTVANSFCVNATLLKKLPYDTLKDLRPVALMGMSEHVLAAHPGNGLKSVADIVAQAKAGKPLSYASFGQGTSAHLAGETLKLALNTPNIVHVPYKGQAPALADLLGGQVSMMFGNWPEFRSHIQQGKLVALGMATAKRSVYAPDIPTLAEQGAKVESNSWNGLLAPAAVPDAVVQRLNQAVNKALRQPTVVEAFRTGGIADKSGTPAEFTTFIRSEIDRYADVIRKAGITSQA</sequence>
<protein>
    <submittedName>
        <fullName evidence="2">LacI family transcriptional regulator</fullName>
    </submittedName>
</protein>
<evidence type="ECO:0000313" key="2">
    <source>
        <dbReference type="EMBL" id="AVO33147.1"/>
    </source>
</evidence>
<dbReference type="RefSeq" id="WP_106701559.1">
    <property type="nucleotide sequence ID" value="NZ_CP027666.1"/>
</dbReference>
<gene>
    <name evidence="2" type="ORF">C6570_01920</name>
</gene>
<keyword evidence="3" id="KW-1185">Reference proteome</keyword>
<evidence type="ECO:0000313" key="3">
    <source>
        <dbReference type="Proteomes" id="UP000239709"/>
    </source>
</evidence>
<dbReference type="InterPro" id="IPR042100">
    <property type="entry name" value="Bug_dom1"/>
</dbReference>
<comment type="similarity">
    <text evidence="1">Belongs to the UPF0065 (bug) family.</text>
</comment>
<name>A0A2S0MBF6_9BURK</name>
<reference evidence="2 3" key="1">
    <citation type="submission" date="2018-03" db="EMBL/GenBank/DDBJ databases">
        <title>Genome sequencing of Ottowia sp.</title>
        <authorList>
            <person name="Kim S.-J."/>
            <person name="Heo J."/>
            <person name="Kwon S.-W."/>
        </authorList>
    </citation>
    <scope>NUCLEOTIDE SEQUENCE [LARGE SCALE GENOMIC DNA]</scope>
    <source>
        <strain evidence="2 3">KADR8-3</strain>
    </source>
</reference>
<dbReference type="Pfam" id="PF03401">
    <property type="entry name" value="TctC"/>
    <property type="match status" value="1"/>
</dbReference>
<dbReference type="EMBL" id="CP027666">
    <property type="protein sequence ID" value="AVO33147.1"/>
    <property type="molecule type" value="Genomic_DNA"/>
</dbReference>
<accession>A0A2S0MBF6</accession>
<dbReference type="SUPFAM" id="SSF53850">
    <property type="entry name" value="Periplasmic binding protein-like II"/>
    <property type="match status" value="1"/>
</dbReference>
<dbReference type="Gene3D" id="3.40.190.10">
    <property type="entry name" value="Periplasmic binding protein-like II"/>
    <property type="match status" value="1"/>
</dbReference>
<dbReference type="InterPro" id="IPR005064">
    <property type="entry name" value="BUG"/>
</dbReference>
<dbReference type="InterPro" id="IPR006311">
    <property type="entry name" value="TAT_signal"/>
</dbReference>
<dbReference type="CDD" id="cd13578">
    <property type="entry name" value="PBP2_Bug27"/>
    <property type="match status" value="1"/>
</dbReference>
<evidence type="ECO:0000256" key="1">
    <source>
        <dbReference type="ARBA" id="ARBA00006987"/>
    </source>
</evidence>
<proteinExistence type="inferred from homology"/>
<dbReference type="AlphaFoldDB" id="A0A2S0MBF6"/>
<dbReference type="OrthoDB" id="8678477at2"/>